<protein>
    <recommendedName>
        <fullName evidence="4">PARP-type domain-containing protein</fullName>
    </recommendedName>
</protein>
<reference evidence="2 3" key="1">
    <citation type="submission" date="2024-02" db="EMBL/GenBank/DDBJ databases">
        <title>De novo assembly and annotation of 12 fungi associated with fruit tree decline syndrome in Ontario, Canada.</title>
        <authorList>
            <person name="Sulman M."/>
            <person name="Ellouze W."/>
            <person name="Ilyukhin E."/>
        </authorList>
    </citation>
    <scope>NUCLEOTIDE SEQUENCE [LARGE SCALE GENOMIC DNA]</scope>
    <source>
        <strain evidence="2 3">M97-236</strain>
    </source>
</reference>
<organism evidence="2 3">
    <name type="scientific">Nothophoma quercina</name>
    <dbReference type="NCBI Taxonomy" id="749835"/>
    <lineage>
        <taxon>Eukaryota</taxon>
        <taxon>Fungi</taxon>
        <taxon>Dikarya</taxon>
        <taxon>Ascomycota</taxon>
        <taxon>Pezizomycotina</taxon>
        <taxon>Dothideomycetes</taxon>
        <taxon>Pleosporomycetidae</taxon>
        <taxon>Pleosporales</taxon>
        <taxon>Pleosporineae</taxon>
        <taxon>Didymellaceae</taxon>
        <taxon>Nothophoma</taxon>
    </lineage>
</organism>
<dbReference type="SUPFAM" id="SSF57716">
    <property type="entry name" value="Glucocorticoid receptor-like (DNA-binding domain)"/>
    <property type="match status" value="1"/>
</dbReference>
<keyword evidence="3" id="KW-1185">Reference proteome</keyword>
<evidence type="ECO:0000313" key="2">
    <source>
        <dbReference type="EMBL" id="KAL1592214.1"/>
    </source>
</evidence>
<evidence type="ECO:0000313" key="3">
    <source>
        <dbReference type="Proteomes" id="UP001521222"/>
    </source>
</evidence>
<dbReference type="Gene3D" id="3.30.1740.10">
    <property type="entry name" value="Zinc finger, PARP-type"/>
    <property type="match status" value="1"/>
</dbReference>
<comment type="caution">
    <text evidence="2">The sequence shown here is derived from an EMBL/GenBank/DDBJ whole genome shotgun (WGS) entry which is preliminary data.</text>
</comment>
<feature type="compositionally biased region" description="Acidic residues" evidence="1">
    <location>
        <begin position="249"/>
        <end position="258"/>
    </location>
</feature>
<name>A0ABR3QJX1_9PLEO</name>
<gene>
    <name evidence="2" type="ORF">SLS59_009870</name>
</gene>
<dbReference type="InterPro" id="IPR036957">
    <property type="entry name" value="Znf_PARP_sf"/>
</dbReference>
<feature type="region of interest" description="Disordered" evidence="1">
    <location>
        <begin position="213"/>
        <end position="282"/>
    </location>
</feature>
<evidence type="ECO:0008006" key="4">
    <source>
        <dbReference type="Google" id="ProtNLM"/>
    </source>
</evidence>
<accession>A0ABR3QJX1</accession>
<dbReference type="EMBL" id="JAKIXB020000048">
    <property type="protein sequence ID" value="KAL1592214.1"/>
    <property type="molecule type" value="Genomic_DNA"/>
</dbReference>
<proteinExistence type="predicted"/>
<dbReference type="Proteomes" id="UP001521222">
    <property type="component" value="Unassembled WGS sequence"/>
</dbReference>
<sequence>MSDNEGQGPKYRLEHAPVGQAVCNQAACKRAKTKGCATKHQINGLKELTGDDPTKAPGCDRLSSEAQEQVRLAFETGSIADKSFKGIRADLAGTGHQYGGEILGVEGYKIDMPTRPATCRANECAVKTNKVVKGELRVGFLKPFDGDLSTWVYKHWNCISEFDISALKECHQQDTMNGLDGLEILPATSKQAVLDTIRTSELAVVAKIEPPTAKPKKVRTKKAKVETDDEALEEAPKPKRSRKKRPVEDVDSASESEPDYVPKKSKSRSKPKEEPADSAVANIEAMDAAIRDNAALG</sequence>
<evidence type="ECO:0000256" key="1">
    <source>
        <dbReference type="SAM" id="MobiDB-lite"/>
    </source>
</evidence>